<comment type="caution">
    <text evidence="3">The sequence shown here is derived from an EMBL/GenBank/DDBJ whole genome shotgun (WGS) entry which is preliminary data.</text>
</comment>
<dbReference type="Gene3D" id="3.80.10.10">
    <property type="entry name" value="Ribonuclease Inhibitor"/>
    <property type="match status" value="1"/>
</dbReference>
<evidence type="ECO:0000313" key="3">
    <source>
        <dbReference type="EMBL" id="KAK7840012.1"/>
    </source>
</evidence>
<dbReference type="GO" id="GO:0098542">
    <property type="term" value="P:defense response to other organism"/>
    <property type="evidence" value="ECO:0007669"/>
    <property type="project" value="TreeGrafter"/>
</dbReference>
<organism evidence="3 4">
    <name type="scientific">Quercus suber</name>
    <name type="common">Cork oak</name>
    <dbReference type="NCBI Taxonomy" id="58331"/>
    <lineage>
        <taxon>Eukaryota</taxon>
        <taxon>Viridiplantae</taxon>
        <taxon>Streptophyta</taxon>
        <taxon>Embryophyta</taxon>
        <taxon>Tracheophyta</taxon>
        <taxon>Spermatophyta</taxon>
        <taxon>Magnoliopsida</taxon>
        <taxon>eudicotyledons</taxon>
        <taxon>Gunneridae</taxon>
        <taxon>Pentapetalae</taxon>
        <taxon>rosids</taxon>
        <taxon>fabids</taxon>
        <taxon>Fagales</taxon>
        <taxon>Fagaceae</taxon>
        <taxon>Quercus</taxon>
    </lineage>
</organism>
<gene>
    <name evidence="3" type="primary">RXW24L_1</name>
    <name evidence="3" type="ORF">CFP56_017325</name>
</gene>
<feature type="domain" description="Disease resistance R13L4/SHOC-2-like LRR" evidence="2">
    <location>
        <begin position="74"/>
        <end position="168"/>
    </location>
</feature>
<dbReference type="InterPro" id="IPR032675">
    <property type="entry name" value="LRR_dom_sf"/>
</dbReference>
<dbReference type="AlphaFoldDB" id="A0AAW0KMJ1"/>
<keyword evidence="4" id="KW-1185">Reference proteome</keyword>
<dbReference type="EMBL" id="PKMF04000271">
    <property type="protein sequence ID" value="KAK7840012.1"/>
    <property type="molecule type" value="Genomic_DNA"/>
</dbReference>
<dbReference type="InterPro" id="IPR055414">
    <property type="entry name" value="LRR_R13L4/SHOC2-like"/>
</dbReference>
<proteinExistence type="predicted"/>
<dbReference type="Proteomes" id="UP000237347">
    <property type="component" value="Unassembled WGS sequence"/>
</dbReference>
<dbReference type="PANTHER" id="PTHR23155:SF1185">
    <property type="entry name" value="DISEASE RESISTANCE RPP8-LIKE PROTEIN 3-RELATED"/>
    <property type="match status" value="1"/>
</dbReference>
<dbReference type="PANTHER" id="PTHR23155">
    <property type="entry name" value="DISEASE RESISTANCE PROTEIN RP"/>
    <property type="match status" value="1"/>
</dbReference>
<dbReference type="InterPro" id="IPR044974">
    <property type="entry name" value="Disease_R_plants"/>
</dbReference>
<protein>
    <submittedName>
        <fullName evidence="3">Disease resistance protein rxw24l</fullName>
    </submittedName>
</protein>
<sequence>MEYKGEQYLRKLMKRIHDLMRDFCISKAQQENFLQIIKKNIHSMEGRLGHIGKIRRLAITLESNDSYLNEYPYLRSLFYFVHPKEFYFKKSKLLRVLNLKNYKGKNLSKDIGRFIHLRFLSLENSYIYEVSSSLGNLRCLQTLDLRLKLVLEVVRVPNVFKEMEQLSIFTYPLFIG</sequence>
<evidence type="ECO:0000256" key="1">
    <source>
        <dbReference type="ARBA" id="ARBA00022737"/>
    </source>
</evidence>
<name>A0AAW0KMJ1_QUESU</name>
<evidence type="ECO:0000259" key="2">
    <source>
        <dbReference type="Pfam" id="PF23598"/>
    </source>
</evidence>
<evidence type="ECO:0000313" key="4">
    <source>
        <dbReference type="Proteomes" id="UP000237347"/>
    </source>
</evidence>
<reference evidence="3 4" key="1">
    <citation type="journal article" date="2018" name="Sci. Data">
        <title>The draft genome sequence of cork oak.</title>
        <authorList>
            <person name="Ramos A.M."/>
            <person name="Usie A."/>
            <person name="Barbosa P."/>
            <person name="Barros P.M."/>
            <person name="Capote T."/>
            <person name="Chaves I."/>
            <person name="Simoes F."/>
            <person name="Abreu I."/>
            <person name="Carrasquinho I."/>
            <person name="Faro C."/>
            <person name="Guimaraes J.B."/>
            <person name="Mendonca D."/>
            <person name="Nobrega F."/>
            <person name="Rodrigues L."/>
            <person name="Saibo N.J.M."/>
            <person name="Varela M.C."/>
            <person name="Egas C."/>
            <person name="Matos J."/>
            <person name="Miguel C.M."/>
            <person name="Oliveira M.M."/>
            <person name="Ricardo C.P."/>
            <person name="Goncalves S."/>
        </authorList>
    </citation>
    <scope>NUCLEOTIDE SEQUENCE [LARGE SCALE GENOMIC DNA]</scope>
    <source>
        <strain evidence="4">cv. HL8</strain>
    </source>
</reference>
<keyword evidence="1" id="KW-0677">Repeat</keyword>
<dbReference type="SUPFAM" id="SSF52058">
    <property type="entry name" value="L domain-like"/>
    <property type="match status" value="1"/>
</dbReference>
<dbReference type="Pfam" id="PF23598">
    <property type="entry name" value="LRR_14"/>
    <property type="match status" value="1"/>
</dbReference>
<accession>A0AAW0KMJ1</accession>